<evidence type="ECO:0000256" key="5">
    <source>
        <dbReference type="ARBA" id="ARBA00023049"/>
    </source>
</evidence>
<dbReference type="EMBL" id="LKPO01000021">
    <property type="protein sequence ID" value="OLF90110.1"/>
    <property type="molecule type" value="Genomic_DNA"/>
</dbReference>
<dbReference type="Pfam" id="PF02074">
    <property type="entry name" value="Peptidase_M32"/>
    <property type="match status" value="1"/>
</dbReference>
<evidence type="ECO:0000256" key="10">
    <source>
        <dbReference type="PIRSR" id="PIRSR006615-2"/>
    </source>
</evidence>
<keyword evidence="3 8" id="KW-0479">Metal-binding</keyword>
<evidence type="ECO:0000313" key="11">
    <source>
        <dbReference type="EMBL" id="OLF90110.1"/>
    </source>
</evidence>
<keyword evidence="2 8" id="KW-0645">Protease</keyword>
<dbReference type="SUPFAM" id="SSF55486">
    <property type="entry name" value="Metalloproteases ('zincins'), catalytic domain"/>
    <property type="match status" value="1"/>
</dbReference>
<accession>A0A7Z0WW64</accession>
<sequence>MMSINTYEKEFLETLKKISRYEQAINVMYWDMRTGAPRKGEESRAEAIGQLSADVFQMRTSPRMKELLDALAEQKQDLPADTQKAVEEAKKEYDLNSKIPEEEFKEYTTLTSKAESVWEKAKKASDFSLFAPYLEKIIDYKKRFISYWGYEGHPYNTLLDQYEPGVTVEKLDGLFSELREAIVPLVQKIAASDQKPDTGFVHERFPKERQRDVCHFFLKELGYDFEAGRLDETVHPFQVTISQGDARVTTAYNENDFRSAVFGTIHECGHAIYEQNIDEALGGTNLADGASMGIHESQSLFYENFIGRHQGFWKRYFEKIKEASPDQFAGVTAEGFYRAVNESKPSLIRIEADELTYPLHIMIRYEIEKAIFSGEVSVGDLPKLWNDKYEAYLGIMPPDDAKGILQDVHWSGGDFGYFPSYALGYMYAAQLKSSMLKDFPEFDRMIENGEFEPIRKWLTEHVHIHGKRKKPLDIIKSATGEELNVRHLIRYLKEKYTTLYL</sequence>
<dbReference type="CDD" id="cd06460">
    <property type="entry name" value="M32_Taq"/>
    <property type="match status" value="1"/>
</dbReference>
<feature type="binding site" evidence="9">
    <location>
        <position position="270"/>
    </location>
    <ligand>
        <name>Zn(2+)</name>
        <dbReference type="ChEBI" id="CHEBI:29105"/>
        <note>catalytic</note>
    </ligand>
</feature>
<keyword evidence="1 8" id="KW-0121">Carboxypeptidase</keyword>
<dbReference type="FunFam" id="1.10.1370.30:FF:000003">
    <property type="entry name" value="Thermostable carboxypeptidase 1"/>
    <property type="match status" value="1"/>
</dbReference>
<comment type="function">
    <text evidence="8">Broad specificity carboxypetidase that releases amino acids sequentially from the C-terminus, including neutral, aromatic, polar and basic residues.</text>
</comment>
<dbReference type="PIRSF" id="PIRSF006615">
    <property type="entry name" value="Zn_crbxpep_Taq"/>
    <property type="match status" value="1"/>
</dbReference>
<keyword evidence="5 8" id="KW-0482">Metalloprotease</keyword>
<evidence type="ECO:0000256" key="4">
    <source>
        <dbReference type="ARBA" id="ARBA00022801"/>
    </source>
</evidence>
<evidence type="ECO:0000256" key="1">
    <source>
        <dbReference type="ARBA" id="ARBA00022645"/>
    </source>
</evidence>
<dbReference type="PANTHER" id="PTHR34217">
    <property type="entry name" value="METAL-DEPENDENT CARBOXYPEPTIDASE"/>
    <property type="match status" value="1"/>
</dbReference>
<comment type="caution">
    <text evidence="11">The sequence shown here is derived from an EMBL/GenBank/DDBJ whole genome shotgun (WGS) entry which is preliminary data.</text>
</comment>
<feature type="binding site" evidence="9">
    <location>
        <position position="296"/>
    </location>
    <ligand>
        <name>Zn(2+)</name>
        <dbReference type="ChEBI" id="CHEBI:29105"/>
        <note>catalytic</note>
    </ligand>
</feature>
<comment type="cofactor">
    <cofactor evidence="9">
        <name>Zn(2+)</name>
        <dbReference type="ChEBI" id="CHEBI:29105"/>
    </cofactor>
    <text evidence="9">Binds 1 zinc ion per subunit.</text>
</comment>
<dbReference type="GO" id="GO:0008270">
    <property type="term" value="F:zinc ion binding"/>
    <property type="evidence" value="ECO:0007669"/>
    <property type="project" value="UniProtKB-ARBA"/>
</dbReference>
<proteinExistence type="inferred from homology"/>
<evidence type="ECO:0000256" key="2">
    <source>
        <dbReference type="ARBA" id="ARBA00022670"/>
    </source>
</evidence>
<organism evidence="11 13">
    <name type="scientific">Bacillus paralicheniformis</name>
    <dbReference type="NCBI Taxonomy" id="1648923"/>
    <lineage>
        <taxon>Bacteria</taxon>
        <taxon>Bacillati</taxon>
        <taxon>Bacillota</taxon>
        <taxon>Bacilli</taxon>
        <taxon>Bacillales</taxon>
        <taxon>Bacillaceae</taxon>
        <taxon>Bacillus</taxon>
    </lineage>
</organism>
<reference evidence="12 14" key="2">
    <citation type="submission" date="2019-06" db="EMBL/GenBank/DDBJ databases">
        <title>Genome sequence analysis of &gt;100 Bacillus licheniformis strains suggests intrinsic resistance to this species.</title>
        <authorList>
            <person name="Wels M."/>
            <person name="Siezen R.J."/>
            <person name="Johansen E."/>
            <person name="Stuer-Lauridsen B."/>
            <person name="Bjerre K."/>
            <person name="Nielsen B.K.K."/>
        </authorList>
    </citation>
    <scope>NUCLEOTIDE SEQUENCE [LARGE SCALE GENOMIC DNA]</scope>
    <source>
        <strain evidence="12 14">BAC-15381</strain>
    </source>
</reference>
<dbReference type="GO" id="GO:0004181">
    <property type="term" value="F:metallocarboxypeptidase activity"/>
    <property type="evidence" value="ECO:0007669"/>
    <property type="project" value="UniProtKB-UniRule"/>
</dbReference>
<feature type="binding site" evidence="9">
    <location>
        <position position="266"/>
    </location>
    <ligand>
        <name>Zn(2+)</name>
        <dbReference type="ChEBI" id="CHEBI:29105"/>
        <note>catalytic</note>
    </ligand>
</feature>
<evidence type="ECO:0000313" key="13">
    <source>
        <dbReference type="Proteomes" id="UP000185604"/>
    </source>
</evidence>
<dbReference type="Proteomes" id="UP000185604">
    <property type="component" value="Unassembled WGS sequence"/>
</dbReference>
<dbReference type="Gene3D" id="1.10.1370.30">
    <property type="match status" value="1"/>
</dbReference>
<protein>
    <recommendedName>
        <fullName evidence="8">Metal-dependent carboxypeptidase</fullName>
        <ecNumber evidence="8">3.4.17.19</ecNumber>
    </recommendedName>
</protein>
<gene>
    <name evidence="11" type="ORF">B4121_3385</name>
    <name evidence="12" type="ORF">CHCC15381_1649</name>
</gene>
<dbReference type="AlphaFoldDB" id="A0A7Z0WW64"/>
<feature type="active site" description="Proton donor/acceptor" evidence="10">
    <location>
        <position position="267"/>
    </location>
</feature>
<dbReference type="PRINTS" id="PR00998">
    <property type="entry name" value="CRBOXYPTASET"/>
</dbReference>
<evidence type="ECO:0000256" key="3">
    <source>
        <dbReference type="ARBA" id="ARBA00022723"/>
    </source>
</evidence>
<evidence type="ECO:0000256" key="9">
    <source>
        <dbReference type="PIRSR" id="PIRSR006615-1"/>
    </source>
</evidence>
<evidence type="ECO:0000256" key="8">
    <source>
        <dbReference type="PIRNR" id="PIRNR006615"/>
    </source>
</evidence>
<evidence type="ECO:0000256" key="6">
    <source>
        <dbReference type="ARBA" id="ARBA00052755"/>
    </source>
</evidence>
<comment type="similarity">
    <text evidence="7 8">Belongs to the peptidase M32 family.</text>
</comment>
<evidence type="ECO:0000313" key="14">
    <source>
        <dbReference type="Proteomes" id="UP000429980"/>
    </source>
</evidence>
<keyword evidence="14" id="KW-1185">Reference proteome</keyword>
<dbReference type="EC" id="3.4.17.19" evidence="8"/>
<reference evidence="11 13" key="1">
    <citation type="journal article" date="2016" name="Front. Microbiol.">
        <title>High-Level Heat Resistance of Spores of Bacillus amyloliquefaciens and Bacillus licheniformis Results from the Presence of a spoVA Operon in a Tn1546 Transposon.</title>
        <authorList>
            <person name="Berendsen E.M."/>
            <person name="Koning R.A."/>
            <person name="Boekhorst J."/>
            <person name="de Jong A."/>
            <person name="Kuipers O.P."/>
            <person name="Wells-Bennik M.H."/>
        </authorList>
    </citation>
    <scope>NUCLEOTIDE SEQUENCE [LARGE SCALE GENOMIC DNA]</scope>
    <source>
        <strain evidence="11 13">B4121</strain>
    </source>
</reference>
<comment type="catalytic activity">
    <reaction evidence="6 8">
        <text>Release of a C-terminal amino acid with broad specificity, except for -Pro.</text>
        <dbReference type="EC" id="3.4.17.19"/>
    </reaction>
</comment>
<dbReference type="EMBL" id="NILF01000024">
    <property type="protein sequence ID" value="TWL41111.1"/>
    <property type="molecule type" value="Genomic_DNA"/>
</dbReference>
<dbReference type="InterPro" id="IPR001333">
    <property type="entry name" value="Peptidase_M32_Taq"/>
</dbReference>
<evidence type="ECO:0000256" key="7">
    <source>
        <dbReference type="ARBA" id="ARBA00061580"/>
    </source>
</evidence>
<name>A0A7Z0WW64_9BACI</name>
<keyword evidence="9" id="KW-0862">Zinc</keyword>
<evidence type="ECO:0000313" key="12">
    <source>
        <dbReference type="EMBL" id="TWL41111.1"/>
    </source>
</evidence>
<dbReference type="PROSITE" id="PS52034">
    <property type="entry name" value="PEPTIDASE_M32"/>
    <property type="match status" value="1"/>
</dbReference>
<dbReference type="PANTHER" id="PTHR34217:SF1">
    <property type="entry name" value="CARBOXYPEPTIDASE 1"/>
    <property type="match status" value="1"/>
</dbReference>
<dbReference type="Proteomes" id="UP000429980">
    <property type="component" value="Unassembled WGS sequence"/>
</dbReference>
<keyword evidence="4 8" id="KW-0378">Hydrolase</keyword>
<dbReference type="GO" id="GO:0006508">
    <property type="term" value="P:proteolysis"/>
    <property type="evidence" value="ECO:0007669"/>
    <property type="project" value="UniProtKB-UniRule"/>
</dbReference>